<evidence type="ECO:0000313" key="18">
    <source>
        <dbReference type="Proteomes" id="UP000254771"/>
    </source>
</evidence>
<keyword evidence="5 16" id="KW-0328">Glycosyltransferase</keyword>
<dbReference type="GO" id="GO:0071555">
    <property type="term" value="P:cell wall organization"/>
    <property type="evidence" value="ECO:0007669"/>
    <property type="project" value="UniProtKB-KW"/>
</dbReference>
<keyword evidence="8 16" id="KW-0133">Cell shape</keyword>
<feature type="transmembrane region" description="Helical" evidence="16">
    <location>
        <begin position="182"/>
        <end position="203"/>
    </location>
</feature>
<dbReference type="GO" id="GO:0009252">
    <property type="term" value="P:peptidoglycan biosynthetic process"/>
    <property type="evidence" value="ECO:0007669"/>
    <property type="project" value="UniProtKB-UniRule"/>
</dbReference>
<dbReference type="Proteomes" id="UP000254771">
    <property type="component" value="Unassembled WGS sequence"/>
</dbReference>
<dbReference type="InterPro" id="IPR001182">
    <property type="entry name" value="FtsW/RodA"/>
</dbReference>
<dbReference type="GO" id="GO:0032153">
    <property type="term" value="C:cell division site"/>
    <property type="evidence" value="ECO:0007669"/>
    <property type="project" value="UniProtKB-UniRule"/>
</dbReference>
<dbReference type="GO" id="GO:0043093">
    <property type="term" value="P:FtsZ-dependent cytokinesis"/>
    <property type="evidence" value="ECO:0007669"/>
    <property type="project" value="UniProtKB-UniRule"/>
</dbReference>
<evidence type="ECO:0000256" key="3">
    <source>
        <dbReference type="ARBA" id="ARBA00022475"/>
    </source>
</evidence>
<comment type="similarity">
    <text evidence="14 16">Belongs to the SEDS family. FtsW subfamily.</text>
</comment>
<name>A0A370DTM9_9GAMM</name>
<comment type="subcellular location">
    <subcellularLocation>
        <location evidence="16">Cell inner membrane</location>
        <topology evidence="16">Multi-pass membrane protein</topology>
    </subcellularLocation>
    <subcellularLocation>
        <location evidence="1">Cell membrane</location>
        <topology evidence="1">Multi-pass membrane protein</topology>
    </subcellularLocation>
    <text evidence="16">Localizes to the division septum.</text>
</comment>
<dbReference type="GO" id="GO:0015648">
    <property type="term" value="F:lipid-linked peptidoglycan transporter activity"/>
    <property type="evidence" value="ECO:0007669"/>
    <property type="project" value="TreeGrafter"/>
</dbReference>
<keyword evidence="3 16" id="KW-1003">Cell membrane</keyword>
<comment type="caution">
    <text evidence="17">The sequence shown here is derived from an EMBL/GenBank/DDBJ whole genome shotgun (WGS) entry which is preliminary data.</text>
</comment>
<evidence type="ECO:0000256" key="11">
    <source>
        <dbReference type="ARBA" id="ARBA00023136"/>
    </source>
</evidence>
<evidence type="ECO:0000256" key="16">
    <source>
        <dbReference type="HAMAP-Rule" id="MF_00913"/>
    </source>
</evidence>
<dbReference type="GO" id="GO:0008955">
    <property type="term" value="F:peptidoglycan glycosyltransferase activity"/>
    <property type="evidence" value="ECO:0007669"/>
    <property type="project" value="UniProtKB-UniRule"/>
</dbReference>
<protein>
    <recommendedName>
        <fullName evidence="16">Probable peptidoglycan glycosyltransferase FtsW</fullName>
        <shortName evidence="16">PGT</shortName>
        <ecNumber evidence="16">2.4.99.28</ecNumber>
    </recommendedName>
    <alternativeName>
        <fullName evidence="16">Cell division protein FtsW</fullName>
    </alternativeName>
    <alternativeName>
        <fullName evidence="16">Cell wall polymerase</fullName>
    </alternativeName>
    <alternativeName>
        <fullName evidence="16">Peptidoglycan polymerase</fullName>
        <shortName evidence="16">PG polymerase</shortName>
    </alternativeName>
</protein>
<feature type="transmembrane region" description="Helical" evidence="16">
    <location>
        <begin position="119"/>
        <end position="143"/>
    </location>
</feature>
<feature type="transmembrane region" description="Helical" evidence="16">
    <location>
        <begin position="25"/>
        <end position="49"/>
    </location>
</feature>
<dbReference type="HAMAP" id="MF_00913">
    <property type="entry name" value="PGT_FtsW_proteobact"/>
    <property type="match status" value="1"/>
</dbReference>
<dbReference type="AlphaFoldDB" id="A0A370DTM9"/>
<dbReference type="GO" id="GO:0005886">
    <property type="term" value="C:plasma membrane"/>
    <property type="evidence" value="ECO:0007669"/>
    <property type="project" value="UniProtKB-SubCell"/>
</dbReference>
<evidence type="ECO:0000256" key="10">
    <source>
        <dbReference type="ARBA" id="ARBA00022989"/>
    </source>
</evidence>
<dbReference type="NCBIfam" id="TIGR02614">
    <property type="entry name" value="ftsW"/>
    <property type="match status" value="1"/>
</dbReference>
<organism evidence="17 18">
    <name type="scientific">endosymbiont of Escarpia spicata</name>
    <dbReference type="NCBI Taxonomy" id="2200908"/>
    <lineage>
        <taxon>Bacteria</taxon>
        <taxon>Pseudomonadati</taxon>
        <taxon>Pseudomonadota</taxon>
        <taxon>Gammaproteobacteria</taxon>
        <taxon>sulfur-oxidizing symbionts</taxon>
    </lineage>
</organism>
<evidence type="ECO:0000256" key="4">
    <source>
        <dbReference type="ARBA" id="ARBA00022618"/>
    </source>
</evidence>
<keyword evidence="16" id="KW-0997">Cell inner membrane</keyword>
<keyword evidence="18" id="KW-1185">Reference proteome</keyword>
<evidence type="ECO:0000256" key="2">
    <source>
        <dbReference type="ARBA" id="ARBA00004752"/>
    </source>
</evidence>
<evidence type="ECO:0000256" key="1">
    <source>
        <dbReference type="ARBA" id="ARBA00004651"/>
    </source>
</evidence>
<evidence type="ECO:0000256" key="6">
    <source>
        <dbReference type="ARBA" id="ARBA00022679"/>
    </source>
</evidence>
<comment type="catalytic activity">
    <reaction evidence="15 16">
        <text>[GlcNAc-(1-&gt;4)-Mur2Ac(oyl-L-Ala-gamma-D-Glu-L-Lys-D-Ala-D-Ala)](n)-di-trans,octa-cis-undecaprenyl diphosphate + beta-D-GlcNAc-(1-&gt;4)-Mur2Ac(oyl-L-Ala-gamma-D-Glu-L-Lys-D-Ala-D-Ala)-di-trans,octa-cis-undecaprenyl diphosphate = [GlcNAc-(1-&gt;4)-Mur2Ac(oyl-L-Ala-gamma-D-Glu-L-Lys-D-Ala-D-Ala)](n+1)-di-trans,octa-cis-undecaprenyl diphosphate + di-trans,octa-cis-undecaprenyl diphosphate + H(+)</text>
        <dbReference type="Rhea" id="RHEA:23708"/>
        <dbReference type="Rhea" id="RHEA-COMP:9602"/>
        <dbReference type="Rhea" id="RHEA-COMP:9603"/>
        <dbReference type="ChEBI" id="CHEBI:15378"/>
        <dbReference type="ChEBI" id="CHEBI:58405"/>
        <dbReference type="ChEBI" id="CHEBI:60033"/>
        <dbReference type="ChEBI" id="CHEBI:78435"/>
        <dbReference type="EC" id="2.4.99.28"/>
    </reaction>
</comment>
<feature type="transmembrane region" description="Helical" evidence="16">
    <location>
        <begin position="155"/>
        <end position="175"/>
    </location>
</feature>
<feature type="transmembrane region" description="Helical" evidence="16">
    <location>
        <begin position="357"/>
        <end position="376"/>
    </location>
</feature>
<sequence length="399" mass="43961">MNTMARSQASMGGKEGVLPPPVIDYWLMGAALILLMFGLVMVASSSMYAGERIAGSPFFFVIRHIIALCIGLAGAMVLFRVPVSSWEKAGPVLVFVGLVMLVLVLIPNIGKEANHARRWIPLGVFNLQSSEFVKLFMVIYIAGYLVRRQNEVTSSLWGFAKPMILVLLTSLLIMLEPDFGTTVVLFATVLGMLFLGGVVLWQFTILLTSSALAGGALIYFSDYRWRRITAFINPWDDQYKTDYQLVQALIAFGRGEVTGVGLGNGIQKQFYLPEAHTDFIMAVIGEEFGLIGTLAVIFLFAFITWRAFQIGTRAMARERRFSAYVAYGFGIWIGLQSFINIGVNVGLLPTKGLTLPFISYGGNSIIVTCLVIAVLLRIDHELRIQSEGVKSGGRSWSRV</sequence>
<keyword evidence="12 16" id="KW-0131">Cell cycle</keyword>
<dbReference type="EMBL" id="QFXE01000005">
    <property type="protein sequence ID" value="RDH87911.1"/>
    <property type="molecule type" value="Genomic_DNA"/>
</dbReference>
<reference evidence="17 18" key="1">
    <citation type="journal article" date="2018" name="ISME J.">
        <title>Endosymbiont genomes yield clues of tubeworm success.</title>
        <authorList>
            <person name="Li Y."/>
            <person name="Liles M.R."/>
            <person name="Halanych K.M."/>
        </authorList>
    </citation>
    <scope>NUCLEOTIDE SEQUENCE [LARGE SCALE GENOMIC DNA]</scope>
    <source>
        <strain evidence="17">A1462</strain>
    </source>
</reference>
<dbReference type="Pfam" id="PF01098">
    <property type="entry name" value="FTSW_RODA_SPOVE"/>
    <property type="match status" value="1"/>
</dbReference>
<dbReference type="PANTHER" id="PTHR30474">
    <property type="entry name" value="CELL CYCLE PROTEIN"/>
    <property type="match status" value="1"/>
</dbReference>
<keyword evidence="7 16" id="KW-0812">Transmembrane</keyword>
<dbReference type="GO" id="GO:0008360">
    <property type="term" value="P:regulation of cell shape"/>
    <property type="evidence" value="ECO:0007669"/>
    <property type="project" value="UniProtKB-KW"/>
</dbReference>
<dbReference type="EC" id="2.4.99.28" evidence="16"/>
<accession>A0A370DTM9</accession>
<keyword evidence="6 16" id="KW-0808">Transferase</keyword>
<comment type="function">
    <text evidence="16">Peptidoglycan polymerase that is essential for cell division.</text>
</comment>
<evidence type="ECO:0000256" key="9">
    <source>
        <dbReference type="ARBA" id="ARBA00022984"/>
    </source>
</evidence>
<evidence type="ECO:0000256" key="14">
    <source>
        <dbReference type="ARBA" id="ARBA00038053"/>
    </source>
</evidence>
<evidence type="ECO:0000256" key="12">
    <source>
        <dbReference type="ARBA" id="ARBA00023306"/>
    </source>
</evidence>
<dbReference type="InterPro" id="IPR013437">
    <property type="entry name" value="FtsW"/>
</dbReference>
<feature type="transmembrane region" description="Helical" evidence="16">
    <location>
        <begin position="279"/>
        <end position="303"/>
    </location>
</feature>
<dbReference type="PANTHER" id="PTHR30474:SF2">
    <property type="entry name" value="PEPTIDOGLYCAN GLYCOSYLTRANSFERASE FTSW-RELATED"/>
    <property type="match status" value="1"/>
</dbReference>
<keyword evidence="4 16" id="KW-0132">Cell division</keyword>
<proteinExistence type="inferred from homology"/>
<evidence type="ECO:0000256" key="5">
    <source>
        <dbReference type="ARBA" id="ARBA00022676"/>
    </source>
</evidence>
<keyword evidence="10 16" id="KW-1133">Transmembrane helix</keyword>
<evidence type="ECO:0000313" key="17">
    <source>
        <dbReference type="EMBL" id="RDH87911.1"/>
    </source>
</evidence>
<evidence type="ECO:0000256" key="15">
    <source>
        <dbReference type="ARBA" id="ARBA00049902"/>
    </source>
</evidence>
<feature type="transmembrane region" description="Helical" evidence="16">
    <location>
        <begin position="324"/>
        <end position="345"/>
    </location>
</feature>
<feature type="transmembrane region" description="Helical" evidence="16">
    <location>
        <begin position="61"/>
        <end position="83"/>
    </location>
</feature>
<comment type="pathway">
    <text evidence="2 16">Cell wall biogenesis; peptidoglycan biosynthesis.</text>
</comment>
<dbReference type="InterPro" id="IPR018365">
    <property type="entry name" value="Cell_cycle_FtsW-rel_CS"/>
</dbReference>
<evidence type="ECO:0000256" key="8">
    <source>
        <dbReference type="ARBA" id="ARBA00022960"/>
    </source>
</evidence>
<keyword evidence="13 16" id="KW-0961">Cell wall biogenesis/degradation</keyword>
<gene>
    <name evidence="16 17" type="primary">ftsW</name>
    <name evidence="17" type="ORF">DIZ78_05080</name>
</gene>
<dbReference type="UniPathway" id="UPA00219"/>
<keyword evidence="9 16" id="KW-0573">Peptidoglycan synthesis</keyword>
<keyword evidence="11 16" id="KW-0472">Membrane</keyword>
<evidence type="ECO:0000256" key="7">
    <source>
        <dbReference type="ARBA" id="ARBA00022692"/>
    </source>
</evidence>
<dbReference type="PROSITE" id="PS00428">
    <property type="entry name" value="FTSW_RODA_SPOVE"/>
    <property type="match status" value="1"/>
</dbReference>
<feature type="transmembrane region" description="Helical" evidence="16">
    <location>
        <begin position="89"/>
        <end position="107"/>
    </location>
</feature>
<evidence type="ECO:0000256" key="13">
    <source>
        <dbReference type="ARBA" id="ARBA00023316"/>
    </source>
</evidence>